<evidence type="ECO:0000256" key="1">
    <source>
        <dbReference type="SAM" id="MobiDB-lite"/>
    </source>
</evidence>
<name>A0A3N6LV96_9EURY</name>
<keyword evidence="3" id="KW-1185">Reference proteome</keyword>
<feature type="compositionally biased region" description="Basic and acidic residues" evidence="1">
    <location>
        <begin position="36"/>
        <end position="49"/>
    </location>
</feature>
<accession>A0A3N6LV96</accession>
<dbReference type="EMBL" id="REFY01000002">
    <property type="protein sequence ID" value="RQG91594.1"/>
    <property type="molecule type" value="Genomic_DNA"/>
</dbReference>
<dbReference type="AlphaFoldDB" id="A0A3N6LV96"/>
<comment type="caution">
    <text evidence="2">The sequence shown here is derived from an EMBL/GenBank/DDBJ whole genome shotgun (WGS) entry which is preliminary data.</text>
</comment>
<sequence length="62" mass="7000">MRRRYVPGGKTDSDRRRSALTVGRRRSRTTAVTLHSKTDSIRTTRRKDVPLGTPEGEPSATF</sequence>
<evidence type="ECO:0000313" key="3">
    <source>
        <dbReference type="Proteomes" id="UP000273828"/>
    </source>
</evidence>
<evidence type="ECO:0000313" key="2">
    <source>
        <dbReference type="EMBL" id="RQG91594.1"/>
    </source>
</evidence>
<organism evidence="2 3">
    <name type="scientific">Natrarchaeobius halalkaliphilus</name>
    <dbReference type="NCBI Taxonomy" id="1679091"/>
    <lineage>
        <taxon>Archaea</taxon>
        <taxon>Methanobacteriati</taxon>
        <taxon>Methanobacteriota</taxon>
        <taxon>Stenosarchaea group</taxon>
        <taxon>Halobacteria</taxon>
        <taxon>Halobacteriales</taxon>
        <taxon>Natrialbaceae</taxon>
        <taxon>Natrarchaeobius</taxon>
    </lineage>
</organism>
<gene>
    <name evidence="2" type="ORF">EA462_06485</name>
</gene>
<dbReference type="Proteomes" id="UP000273828">
    <property type="component" value="Unassembled WGS sequence"/>
</dbReference>
<feature type="region of interest" description="Disordered" evidence="1">
    <location>
        <begin position="1"/>
        <end position="62"/>
    </location>
</feature>
<proteinExistence type="predicted"/>
<protein>
    <submittedName>
        <fullName evidence="2">Uncharacterized protein</fullName>
    </submittedName>
</protein>
<reference evidence="2 3" key="1">
    <citation type="submission" date="2018-10" db="EMBL/GenBank/DDBJ databases">
        <title>Natrarchaeobius chitinivorans gen. nov., sp. nov., and Natrarchaeobius haloalkaliphilus sp. nov., alkaliphilic, chitin-utilizing haloarchaea from hypersaline alkaline lakes.</title>
        <authorList>
            <person name="Sorokin D.Y."/>
            <person name="Elcheninov A.G."/>
            <person name="Kostrikina N.A."/>
            <person name="Bale N.J."/>
            <person name="Sinninghe Damste J.S."/>
            <person name="Khijniak T.V."/>
            <person name="Kublanov I.V."/>
            <person name="Toshchakov S.V."/>
        </authorList>
    </citation>
    <scope>NUCLEOTIDE SEQUENCE [LARGE SCALE GENOMIC DNA]</scope>
    <source>
        <strain evidence="2 3">AArcht-Sl</strain>
    </source>
</reference>